<evidence type="ECO:0000259" key="3">
    <source>
        <dbReference type="Pfam" id="PF00582"/>
    </source>
</evidence>
<reference evidence="5" key="1">
    <citation type="journal article" date="2019" name="Int. J. Syst. Evol. Microbiol.">
        <title>The Global Catalogue of Microorganisms (GCM) 10K type strain sequencing project: providing services to taxonomists for standard genome sequencing and annotation.</title>
        <authorList>
            <consortium name="The Broad Institute Genomics Platform"/>
            <consortium name="The Broad Institute Genome Sequencing Center for Infectious Disease"/>
            <person name="Wu L."/>
            <person name="Ma J."/>
        </authorList>
    </citation>
    <scope>NUCLEOTIDE SEQUENCE [LARGE SCALE GENOMIC DNA]</scope>
    <source>
        <strain evidence="5">JCM 16898</strain>
    </source>
</reference>
<proteinExistence type="inferred from homology"/>
<dbReference type="InterPro" id="IPR006015">
    <property type="entry name" value="Universal_stress_UspA"/>
</dbReference>
<comment type="caution">
    <text evidence="4">The sequence shown here is derived from an EMBL/GenBank/DDBJ whole genome shotgun (WGS) entry which is preliminary data.</text>
</comment>
<sequence length="242" mass="25681">MTEVASTTSSRIAIRLTAARVSGSPVPTGRVFRFRGTLPANGGSGVLLTSGRPTWWNFPAGRGAERTGTLRAAGPAGDTDRVEQLVEEYGPRWEPGPYERGTDGPRVILAGVDTSPTGMRAASYAAGLARRQGARLVVVYVASPTVWTGLAAAAVVDMQQQTFEEEIEQLRAELRGSADELCLPVTFTVRRGETFPELRQAALDESADLVVVGASEQGGHRLVGSIGNRLVRAATWPVVVVP</sequence>
<dbReference type="InterPro" id="IPR006016">
    <property type="entry name" value="UspA"/>
</dbReference>
<protein>
    <recommendedName>
        <fullName evidence="3">UspA domain-containing protein</fullName>
    </recommendedName>
</protein>
<keyword evidence="2" id="KW-0175">Coiled coil</keyword>
<name>A0ABP6V088_9PSEU</name>
<dbReference type="Gene3D" id="3.40.50.620">
    <property type="entry name" value="HUPs"/>
    <property type="match status" value="1"/>
</dbReference>
<dbReference type="CDD" id="cd00293">
    <property type="entry name" value="USP-like"/>
    <property type="match status" value="1"/>
</dbReference>
<dbReference type="SUPFAM" id="SSF52402">
    <property type="entry name" value="Adenine nucleotide alpha hydrolases-like"/>
    <property type="match status" value="1"/>
</dbReference>
<dbReference type="PRINTS" id="PR01438">
    <property type="entry name" value="UNVRSLSTRESS"/>
</dbReference>
<dbReference type="Proteomes" id="UP001500689">
    <property type="component" value="Unassembled WGS sequence"/>
</dbReference>
<evidence type="ECO:0000256" key="2">
    <source>
        <dbReference type="SAM" id="Coils"/>
    </source>
</evidence>
<comment type="similarity">
    <text evidence="1">Belongs to the universal stress protein A family.</text>
</comment>
<dbReference type="PANTHER" id="PTHR46268">
    <property type="entry name" value="STRESS RESPONSE PROTEIN NHAX"/>
    <property type="match status" value="1"/>
</dbReference>
<dbReference type="Pfam" id="PF00582">
    <property type="entry name" value="Usp"/>
    <property type="match status" value="1"/>
</dbReference>
<evidence type="ECO:0000313" key="5">
    <source>
        <dbReference type="Proteomes" id="UP001500689"/>
    </source>
</evidence>
<organism evidence="4 5">
    <name type="scientific">Amycolatopsis ultiminotia</name>
    <dbReference type="NCBI Taxonomy" id="543629"/>
    <lineage>
        <taxon>Bacteria</taxon>
        <taxon>Bacillati</taxon>
        <taxon>Actinomycetota</taxon>
        <taxon>Actinomycetes</taxon>
        <taxon>Pseudonocardiales</taxon>
        <taxon>Pseudonocardiaceae</taxon>
        <taxon>Amycolatopsis</taxon>
    </lineage>
</organism>
<accession>A0ABP6V088</accession>
<keyword evidence="5" id="KW-1185">Reference proteome</keyword>
<evidence type="ECO:0000313" key="4">
    <source>
        <dbReference type="EMBL" id="GAA3523740.1"/>
    </source>
</evidence>
<evidence type="ECO:0000256" key="1">
    <source>
        <dbReference type="ARBA" id="ARBA00008791"/>
    </source>
</evidence>
<feature type="coiled-coil region" evidence="2">
    <location>
        <begin position="153"/>
        <end position="180"/>
    </location>
</feature>
<dbReference type="PANTHER" id="PTHR46268:SF6">
    <property type="entry name" value="UNIVERSAL STRESS PROTEIN UP12"/>
    <property type="match status" value="1"/>
</dbReference>
<feature type="domain" description="UspA" evidence="3">
    <location>
        <begin position="106"/>
        <end position="242"/>
    </location>
</feature>
<gene>
    <name evidence="4" type="ORF">GCM10022222_02390</name>
</gene>
<dbReference type="EMBL" id="BAAAZN010000001">
    <property type="protein sequence ID" value="GAA3523740.1"/>
    <property type="molecule type" value="Genomic_DNA"/>
</dbReference>
<dbReference type="InterPro" id="IPR014729">
    <property type="entry name" value="Rossmann-like_a/b/a_fold"/>
</dbReference>